<evidence type="ECO:0000256" key="1">
    <source>
        <dbReference type="SAM" id="SignalP"/>
    </source>
</evidence>
<comment type="caution">
    <text evidence="2">The sequence shown here is derived from an EMBL/GenBank/DDBJ whole genome shotgun (WGS) entry which is preliminary data.</text>
</comment>
<organism evidence="2 3">
    <name type="scientific">Ancylostoma caninum</name>
    <name type="common">Dog hookworm</name>
    <dbReference type="NCBI Taxonomy" id="29170"/>
    <lineage>
        <taxon>Eukaryota</taxon>
        <taxon>Metazoa</taxon>
        <taxon>Ecdysozoa</taxon>
        <taxon>Nematoda</taxon>
        <taxon>Chromadorea</taxon>
        <taxon>Rhabditida</taxon>
        <taxon>Rhabditina</taxon>
        <taxon>Rhabditomorpha</taxon>
        <taxon>Strongyloidea</taxon>
        <taxon>Ancylostomatidae</taxon>
        <taxon>Ancylostomatinae</taxon>
        <taxon>Ancylostoma</taxon>
    </lineage>
</organism>
<feature type="signal peptide" evidence="1">
    <location>
        <begin position="1"/>
        <end position="17"/>
    </location>
</feature>
<dbReference type="OrthoDB" id="6500128at2759"/>
<sequence>LINCSAIALLILLESSSDRSFFSRNRKVKEPTPPSVVGCLFTMFRWEFLTATILKATSDTLQFVNPFLLHNL</sequence>
<feature type="chain" id="PRO_5016917312" evidence="1">
    <location>
        <begin position="18"/>
        <end position="72"/>
    </location>
</feature>
<name>A0A368EZQ2_ANCCA</name>
<dbReference type="Proteomes" id="UP000252519">
    <property type="component" value="Unassembled WGS sequence"/>
</dbReference>
<accession>A0A368EZQ2</accession>
<evidence type="ECO:0000313" key="3">
    <source>
        <dbReference type="Proteomes" id="UP000252519"/>
    </source>
</evidence>
<reference evidence="2 3" key="1">
    <citation type="submission" date="2014-10" db="EMBL/GenBank/DDBJ databases">
        <title>Draft genome of the hookworm Ancylostoma caninum.</title>
        <authorList>
            <person name="Mitreva M."/>
        </authorList>
    </citation>
    <scope>NUCLEOTIDE SEQUENCE [LARGE SCALE GENOMIC DNA]</scope>
    <source>
        <strain evidence="2 3">Baltimore</strain>
    </source>
</reference>
<dbReference type="STRING" id="29170.A0A368EZQ2"/>
<dbReference type="AlphaFoldDB" id="A0A368EZQ2"/>
<dbReference type="EMBL" id="JOJR01022649">
    <property type="protein sequence ID" value="RCN24175.1"/>
    <property type="molecule type" value="Genomic_DNA"/>
</dbReference>
<evidence type="ECO:0000313" key="2">
    <source>
        <dbReference type="EMBL" id="RCN24175.1"/>
    </source>
</evidence>
<gene>
    <name evidence="2" type="ORF">ANCCAN_30135</name>
</gene>
<feature type="non-terminal residue" evidence="2">
    <location>
        <position position="1"/>
    </location>
</feature>
<keyword evidence="3" id="KW-1185">Reference proteome</keyword>
<proteinExistence type="predicted"/>
<keyword evidence="1" id="KW-0732">Signal</keyword>
<protein>
    <submittedName>
        <fullName evidence="2">Uncharacterized protein</fullName>
    </submittedName>
</protein>